<evidence type="ECO:0000313" key="3">
    <source>
        <dbReference type="EnsemblProtists" id="EKX45781"/>
    </source>
</evidence>
<feature type="compositionally biased region" description="Basic and acidic residues" evidence="1">
    <location>
        <begin position="157"/>
        <end position="178"/>
    </location>
</feature>
<evidence type="ECO:0000313" key="2">
    <source>
        <dbReference type="EMBL" id="EKX45781.1"/>
    </source>
</evidence>
<protein>
    <submittedName>
        <fullName evidence="2 3">Uncharacterized protein</fullName>
    </submittedName>
</protein>
<dbReference type="AlphaFoldDB" id="L1JBA0"/>
<organism evidence="2">
    <name type="scientific">Guillardia theta (strain CCMP2712)</name>
    <name type="common">Cryptophyte</name>
    <dbReference type="NCBI Taxonomy" id="905079"/>
    <lineage>
        <taxon>Eukaryota</taxon>
        <taxon>Cryptophyceae</taxon>
        <taxon>Pyrenomonadales</taxon>
        <taxon>Geminigeraceae</taxon>
        <taxon>Guillardia</taxon>
    </lineage>
</organism>
<dbReference type="EMBL" id="JH992997">
    <property type="protein sequence ID" value="EKX45781.1"/>
    <property type="molecule type" value="Genomic_DNA"/>
</dbReference>
<dbReference type="HOGENOM" id="CLU_664718_0_0_1"/>
<dbReference type="Proteomes" id="UP000011087">
    <property type="component" value="Unassembled WGS sequence"/>
</dbReference>
<dbReference type="EnsemblProtists" id="EKX45781">
    <property type="protein sequence ID" value="EKX45781"/>
    <property type="gene ID" value="GUITHDRAFT_108234"/>
</dbReference>
<gene>
    <name evidence="2" type="ORF">GUITHDRAFT_108234</name>
</gene>
<sequence length="414" mass="47165">MPSYISDLMPSLFDALYTPWGTLMDAYEDWRSLPHPQRSDNMPTLQHYLSLQRPSLLAMVQELRKFVLRHKHDIVHSERKHSWSAPHSVYARLGEIIDFLFDLEEEGLLRCDEEMVSAVRRLHAPILRLERICWQDSRTIPGPPPCRGDVAGAAAEGMRRTPECTRDDGSEGRGREASQRCRFPVRRAIPQRKGLISSWNFGRTTTRQALVEEEEKAQMSKVDAQAQEDCDEYHYAESFLNRLVAIVTSNERFLSSLCCLAMTGCSAGMWRLPLEDEEWRSVMLSGASSPYVSWNGQDDSGFFLIQDAYHEEPDGDNCSNMEPSVYAGLGYFSPMKSSSAVQQPVGLESITGKNSFCGRIAQRWTLPHQEDGERKLQELEPPCQDFPVGKKALVLERYDEERNVWVRQQGQSPG</sequence>
<dbReference type="PaxDb" id="55529-EKX45781"/>
<feature type="region of interest" description="Disordered" evidence="1">
    <location>
        <begin position="153"/>
        <end position="178"/>
    </location>
</feature>
<reference evidence="2 4" key="1">
    <citation type="journal article" date="2012" name="Nature">
        <title>Algal genomes reveal evolutionary mosaicism and the fate of nucleomorphs.</title>
        <authorList>
            <consortium name="DOE Joint Genome Institute"/>
            <person name="Curtis B.A."/>
            <person name="Tanifuji G."/>
            <person name="Burki F."/>
            <person name="Gruber A."/>
            <person name="Irimia M."/>
            <person name="Maruyama S."/>
            <person name="Arias M.C."/>
            <person name="Ball S.G."/>
            <person name="Gile G.H."/>
            <person name="Hirakawa Y."/>
            <person name="Hopkins J.F."/>
            <person name="Kuo A."/>
            <person name="Rensing S.A."/>
            <person name="Schmutz J."/>
            <person name="Symeonidi A."/>
            <person name="Elias M."/>
            <person name="Eveleigh R.J."/>
            <person name="Herman E.K."/>
            <person name="Klute M.J."/>
            <person name="Nakayama T."/>
            <person name="Obornik M."/>
            <person name="Reyes-Prieto A."/>
            <person name="Armbrust E.V."/>
            <person name="Aves S.J."/>
            <person name="Beiko R.G."/>
            <person name="Coutinho P."/>
            <person name="Dacks J.B."/>
            <person name="Durnford D.G."/>
            <person name="Fast N.M."/>
            <person name="Green B.R."/>
            <person name="Grisdale C.J."/>
            <person name="Hempel F."/>
            <person name="Henrissat B."/>
            <person name="Hoppner M.P."/>
            <person name="Ishida K."/>
            <person name="Kim E."/>
            <person name="Koreny L."/>
            <person name="Kroth P.G."/>
            <person name="Liu Y."/>
            <person name="Malik S.B."/>
            <person name="Maier U.G."/>
            <person name="McRose D."/>
            <person name="Mock T."/>
            <person name="Neilson J.A."/>
            <person name="Onodera N.T."/>
            <person name="Poole A.M."/>
            <person name="Pritham E.J."/>
            <person name="Richards T.A."/>
            <person name="Rocap G."/>
            <person name="Roy S.W."/>
            <person name="Sarai C."/>
            <person name="Schaack S."/>
            <person name="Shirato S."/>
            <person name="Slamovits C.H."/>
            <person name="Spencer D.F."/>
            <person name="Suzuki S."/>
            <person name="Worden A.Z."/>
            <person name="Zauner S."/>
            <person name="Barry K."/>
            <person name="Bell C."/>
            <person name="Bharti A.K."/>
            <person name="Crow J.A."/>
            <person name="Grimwood J."/>
            <person name="Kramer R."/>
            <person name="Lindquist E."/>
            <person name="Lucas S."/>
            <person name="Salamov A."/>
            <person name="McFadden G.I."/>
            <person name="Lane C.E."/>
            <person name="Keeling P.J."/>
            <person name="Gray M.W."/>
            <person name="Grigoriev I.V."/>
            <person name="Archibald J.M."/>
        </authorList>
    </citation>
    <scope>NUCLEOTIDE SEQUENCE</scope>
    <source>
        <strain evidence="2 4">CCMP2712</strain>
    </source>
</reference>
<reference evidence="3" key="3">
    <citation type="submission" date="2016-03" db="UniProtKB">
        <authorList>
            <consortium name="EnsemblProtists"/>
        </authorList>
    </citation>
    <scope>IDENTIFICATION</scope>
</reference>
<proteinExistence type="predicted"/>
<dbReference type="RefSeq" id="XP_005832761.1">
    <property type="nucleotide sequence ID" value="XM_005832704.1"/>
</dbReference>
<name>L1JBA0_GUITC</name>
<evidence type="ECO:0000256" key="1">
    <source>
        <dbReference type="SAM" id="MobiDB-lite"/>
    </source>
</evidence>
<dbReference type="KEGG" id="gtt:GUITHDRAFT_108234"/>
<dbReference type="GeneID" id="17302416"/>
<evidence type="ECO:0000313" key="4">
    <source>
        <dbReference type="Proteomes" id="UP000011087"/>
    </source>
</evidence>
<keyword evidence="4" id="KW-1185">Reference proteome</keyword>
<accession>L1JBA0</accession>
<reference evidence="4" key="2">
    <citation type="submission" date="2012-11" db="EMBL/GenBank/DDBJ databases">
        <authorList>
            <person name="Kuo A."/>
            <person name="Curtis B.A."/>
            <person name="Tanifuji G."/>
            <person name="Burki F."/>
            <person name="Gruber A."/>
            <person name="Irimia M."/>
            <person name="Maruyama S."/>
            <person name="Arias M.C."/>
            <person name="Ball S.G."/>
            <person name="Gile G.H."/>
            <person name="Hirakawa Y."/>
            <person name="Hopkins J.F."/>
            <person name="Rensing S.A."/>
            <person name="Schmutz J."/>
            <person name="Symeonidi A."/>
            <person name="Elias M."/>
            <person name="Eveleigh R.J."/>
            <person name="Herman E.K."/>
            <person name="Klute M.J."/>
            <person name="Nakayama T."/>
            <person name="Obornik M."/>
            <person name="Reyes-Prieto A."/>
            <person name="Armbrust E.V."/>
            <person name="Aves S.J."/>
            <person name="Beiko R.G."/>
            <person name="Coutinho P."/>
            <person name="Dacks J.B."/>
            <person name="Durnford D.G."/>
            <person name="Fast N.M."/>
            <person name="Green B.R."/>
            <person name="Grisdale C."/>
            <person name="Hempe F."/>
            <person name="Henrissat B."/>
            <person name="Hoppner M.P."/>
            <person name="Ishida K.-I."/>
            <person name="Kim E."/>
            <person name="Koreny L."/>
            <person name="Kroth P.G."/>
            <person name="Liu Y."/>
            <person name="Malik S.-B."/>
            <person name="Maier U.G."/>
            <person name="McRose D."/>
            <person name="Mock T."/>
            <person name="Neilson J.A."/>
            <person name="Onodera N.T."/>
            <person name="Poole A.M."/>
            <person name="Pritham E.J."/>
            <person name="Richards T.A."/>
            <person name="Rocap G."/>
            <person name="Roy S.W."/>
            <person name="Sarai C."/>
            <person name="Schaack S."/>
            <person name="Shirato S."/>
            <person name="Slamovits C.H."/>
            <person name="Spencer D.F."/>
            <person name="Suzuki S."/>
            <person name="Worden A.Z."/>
            <person name="Zauner S."/>
            <person name="Barry K."/>
            <person name="Bell C."/>
            <person name="Bharti A.K."/>
            <person name="Crow J.A."/>
            <person name="Grimwood J."/>
            <person name="Kramer R."/>
            <person name="Lindquist E."/>
            <person name="Lucas S."/>
            <person name="Salamov A."/>
            <person name="McFadden G.I."/>
            <person name="Lane C.E."/>
            <person name="Keeling P.J."/>
            <person name="Gray M.W."/>
            <person name="Grigoriev I.V."/>
            <person name="Archibald J.M."/>
        </authorList>
    </citation>
    <scope>NUCLEOTIDE SEQUENCE</scope>
    <source>
        <strain evidence="4">CCMP2712</strain>
    </source>
</reference>